<dbReference type="GeneTree" id="ENSGT00940000154844"/>
<evidence type="ECO:0000313" key="7">
    <source>
        <dbReference type="Proteomes" id="UP000694407"/>
    </source>
</evidence>
<keyword evidence="4" id="KW-1133">Transmembrane helix</keyword>
<dbReference type="OrthoDB" id="8954335at2759"/>
<organism evidence="6 7">
    <name type="scientific">Marmota marmota marmota</name>
    <name type="common">Alpine marmot</name>
    <dbReference type="NCBI Taxonomy" id="9994"/>
    <lineage>
        <taxon>Eukaryota</taxon>
        <taxon>Metazoa</taxon>
        <taxon>Chordata</taxon>
        <taxon>Craniata</taxon>
        <taxon>Vertebrata</taxon>
        <taxon>Euteleostomi</taxon>
        <taxon>Mammalia</taxon>
        <taxon>Eutheria</taxon>
        <taxon>Euarchontoglires</taxon>
        <taxon>Glires</taxon>
        <taxon>Rodentia</taxon>
        <taxon>Sciuromorpha</taxon>
        <taxon>Sciuridae</taxon>
        <taxon>Xerinae</taxon>
        <taxon>Marmotini</taxon>
        <taxon>Marmota</taxon>
    </lineage>
</organism>
<dbReference type="FunFam" id="3.40.50.300:FF:000366">
    <property type="entry name" value="GTPase, IMAP family member 2"/>
    <property type="match status" value="1"/>
</dbReference>
<evidence type="ECO:0000256" key="3">
    <source>
        <dbReference type="ARBA" id="ARBA00023134"/>
    </source>
</evidence>
<dbReference type="Proteomes" id="UP000694407">
    <property type="component" value="Unplaced"/>
</dbReference>
<gene>
    <name evidence="6" type="primary">LOC107148946</name>
</gene>
<dbReference type="GO" id="GO:0005525">
    <property type="term" value="F:GTP binding"/>
    <property type="evidence" value="ECO:0007669"/>
    <property type="project" value="UniProtKB-KW"/>
</dbReference>
<proteinExistence type="inferred from homology"/>
<dbReference type="KEGG" id="mmma:107148946"/>
<keyword evidence="7" id="KW-1185">Reference proteome</keyword>
<protein>
    <submittedName>
        <fullName evidence="6">GTPase IMAP family member 5-like</fullName>
    </submittedName>
</protein>
<dbReference type="Ensembl" id="ENSMMMT00000008115.1">
    <property type="protein sequence ID" value="ENSMMMP00000007139.1"/>
    <property type="gene ID" value="ENSMMMG00000006386.1"/>
</dbReference>
<dbReference type="InterPro" id="IPR027417">
    <property type="entry name" value="P-loop_NTPase"/>
</dbReference>
<comment type="similarity">
    <text evidence="1">Belongs to the TRAFAC class TrmE-Era-EngA-EngB-Septin-like GTPase superfamily. AIG1/Toc34/Toc159-like paraseptin GTPase family. IAN subfamily.</text>
</comment>
<dbReference type="PROSITE" id="PS51720">
    <property type="entry name" value="G_AIG1"/>
    <property type="match status" value="1"/>
</dbReference>
<dbReference type="AlphaFoldDB" id="A0A8C5Z128"/>
<accession>A0A8C5Z128</accession>
<dbReference type="Gene3D" id="3.40.50.300">
    <property type="entry name" value="P-loop containing nucleotide triphosphate hydrolases"/>
    <property type="match status" value="1"/>
</dbReference>
<keyword evidence="4" id="KW-0812">Transmembrane</keyword>
<name>A0A8C5Z128_MARMA</name>
<reference evidence="6" key="2">
    <citation type="submission" date="2025-09" db="UniProtKB">
        <authorList>
            <consortium name="Ensembl"/>
        </authorList>
    </citation>
    <scope>IDENTIFICATION</scope>
</reference>
<keyword evidence="2" id="KW-0547">Nucleotide-binding</keyword>
<keyword evidence="3" id="KW-0342">GTP-binding</keyword>
<evidence type="ECO:0000259" key="5">
    <source>
        <dbReference type="PROSITE" id="PS51720"/>
    </source>
</evidence>
<evidence type="ECO:0000313" key="6">
    <source>
        <dbReference type="Ensembl" id="ENSMMMP00000007139.1"/>
    </source>
</evidence>
<dbReference type="GeneID" id="107148946"/>
<reference evidence="6" key="1">
    <citation type="submission" date="2025-08" db="UniProtKB">
        <authorList>
            <consortium name="Ensembl"/>
        </authorList>
    </citation>
    <scope>IDENTIFICATION</scope>
</reference>
<dbReference type="CDD" id="cd01852">
    <property type="entry name" value="AIG1"/>
    <property type="match status" value="1"/>
</dbReference>
<dbReference type="PANTHER" id="PTHR10903">
    <property type="entry name" value="GTPASE, IMAP FAMILY MEMBER-RELATED"/>
    <property type="match status" value="1"/>
</dbReference>
<sequence>MACYQSLDQTCHVNYEKAEGLWKDREGASPTEARLLRILLVGRTGSGKSATGNSILCRPAFESRLPAQSVTRACQGERGTWNGRDILVVDTPSIFEAKAHSQEMYKDIADCYLLSAPGPHVLLLVTQLGRFTAQDAVAVRRVKEVFGTQAMRHTIVLFTHREDLGDESLDHYVVNTDNLGLRRLLAECGRRYCAFNNRAAGEQQRAQLAELMAVVEQLERERSYQGDHLFLPGPRLQPGGGAGGPEAYAHYVAEVRAQVDRQKQALRKEERNCKVKATRRAEKCTFFEICAIIIWCSLILTVIALIIYYQV</sequence>
<dbReference type="InterPro" id="IPR006703">
    <property type="entry name" value="G_AIG1"/>
</dbReference>
<feature type="transmembrane region" description="Helical" evidence="4">
    <location>
        <begin position="286"/>
        <end position="309"/>
    </location>
</feature>
<keyword evidence="4" id="KW-0472">Membrane</keyword>
<dbReference type="Pfam" id="PF04548">
    <property type="entry name" value="AIG1"/>
    <property type="match status" value="1"/>
</dbReference>
<dbReference type="PANTHER" id="PTHR10903:SF69">
    <property type="entry name" value="GTPASE IMAP FAMILY MEMBER 5"/>
    <property type="match status" value="1"/>
</dbReference>
<evidence type="ECO:0000256" key="2">
    <source>
        <dbReference type="ARBA" id="ARBA00022741"/>
    </source>
</evidence>
<dbReference type="SUPFAM" id="SSF52540">
    <property type="entry name" value="P-loop containing nucleoside triphosphate hydrolases"/>
    <property type="match status" value="1"/>
</dbReference>
<evidence type="ECO:0000256" key="1">
    <source>
        <dbReference type="ARBA" id="ARBA00008535"/>
    </source>
</evidence>
<feature type="domain" description="AIG1-type G" evidence="5">
    <location>
        <begin position="33"/>
        <end position="234"/>
    </location>
</feature>
<dbReference type="RefSeq" id="XP_015349177.1">
    <property type="nucleotide sequence ID" value="XM_015493691.2"/>
</dbReference>
<evidence type="ECO:0000256" key="4">
    <source>
        <dbReference type="SAM" id="Phobius"/>
    </source>
</evidence>
<dbReference type="InterPro" id="IPR045058">
    <property type="entry name" value="GIMA/IAN/Toc"/>
</dbReference>